<sequence length="986" mass="109664">MDNDDFREAREGAERLMSLWNEGAANDFKDRINQSSTMHWVVNPGKEGSETLLAQAAAAAEAFAAAGQSMIVDAFFYFPQAGSALSTEPNVPKNFVSSRANHFRELFDRLGSENGGVVWDGPHYDPSLDRHLLSIVVVARDAKGKPQFMAGYELKLDERIERIQKLLDQHASLLLDSKGKLIADLSNSSFDNLSLDQLHSFIRSIHINGDTPQITLFNGAPVVIARLAETDWFLVSMYKQKRLWTESIDVITKEISFTIIVFIMLTIGILLVLRRQLALPLADFAEEIEFSVRGDHLPRRLPEMREDELGRFAKAYNSLLDAMQAQQAGLESLVELRTFELQTAREVADRANQLKGQFLANMSHEIRTPISAVIGMNQLLAYTQLTAEQEYFVKSIHENSDALLTLINDILDLSKIESGSMTIEETEFDLIELVEEIIEMMAIRASEKSLRISCQISKETPQRVLGDPWRLRQILLNLVSNAIKFTAKGSIRVLVSCADSKRINFQIIDTGIGIQEEAQSVIFDTFIQADASTARHYGGTGLGLPISRRLAQLMGGTIELRSTLGAGSTFCLTLPFLPQKAKTLIPAVLRDLHVLVIDEDAEERVALVEMLEQWQMLCQSAASASKGLALMHYQVDEGTPFDIVLVNYRLPSIDGLEFADICRHEPKLAQPLLVLMSAHGEAKISPQIMESHAIVACVAKPVRRQRLHQTLCHLLEQREQPSTESPCNLRSLERHDWSLEILVADDNTTNREITRLYLERFGHNVTLACDGLEALAAMGRKVFDAVLIDGQMPKLDGIGAIEQIRSGTVNILDEDIWIIALTANAMRGDRNRFLQAGANDYLAKPVLPGLLFDAISSAIDHQLDRGIDLHDMNSTESRPSLKVMRPTDELAPLRTQRLQRLFIEDCISLLNTLKDAMLCSNFDTAASAAHCLKGSSGQFGEEALEADASLAEHAALTADSDLLAIVLKRLEVHIFLLKSAQDFDPI</sequence>
<dbReference type="Gene3D" id="3.40.50.2300">
    <property type="match status" value="2"/>
</dbReference>
<keyword evidence="4" id="KW-1003">Cell membrane</keyword>
<evidence type="ECO:0000259" key="21">
    <source>
        <dbReference type="PROSITE" id="PS50885"/>
    </source>
</evidence>
<evidence type="ECO:0000256" key="4">
    <source>
        <dbReference type="ARBA" id="ARBA00022475"/>
    </source>
</evidence>
<dbReference type="Gene3D" id="1.20.120.160">
    <property type="entry name" value="HPT domain"/>
    <property type="match status" value="1"/>
</dbReference>
<feature type="domain" description="HPt" evidence="22">
    <location>
        <begin position="891"/>
        <end position="980"/>
    </location>
</feature>
<dbReference type="InterPro" id="IPR003660">
    <property type="entry name" value="HAMP_dom"/>
</dbReference>
<dbReference type="CDD" id="cd17546">
    <property type="entry name" value="REC_hyHK_CKI1_RcsC-like"/>
    <property type="match status" value="1"/>
</dbReference>
<dbReference type="GO" id="GO:0005524">
    <property type="term" value="F:ATP binding"/>
    <property type="evidence" value="ECO:0007669"/>
    <property type="project" value="UniProtKB-KW"/>
</dbReference>
<feature type="domain" description="Response regulatory" evidence="20">
    <location>
        <begin position="593"/>
        <end position="715"/>
    </location>
</feature>
<feature type="modified residue" description="Phosphohistidine" evidence="16">
    <location>
        <position position="930"/>
    </location>
</feature>
<evidence type="ECO:0000256" key="1">
    <source>
        <dbReference type="ARBA" id="ARBA00000085"/>
    </source>
</evidence>
<dbReference type="PANTHER" id="PTHR45339">
    <property type="entry name" value="HYBRID SIGNAL TRANSDUCTION HISTIDINE KINASE J"/>
    <property type="match status" value="1"/>
</dbReference>
<dbReference type="InterPro" id="IPR004358">
    <property type="entry name" value="Sig_transdc_His_kin-like_C"/>
</dbReference>
<dbReference type="PANTHER" id="PTHR45339:SF1">
    <property type="entry name" value="HYBRID SIGNAL TRANSDUCTION HISTIDINE KINASE J"/>
    <property type="match status" value="1"/>
</dbReference>
<reference evidence="23 24" key="1">
    <citation type="journal article" date="2019" name="Environ. Microbiol.">
        <title>Species interactions and distinct microbial communities in high Arctic permafrost affected cryosols are associated with the CH4 and CO2 gas fluxes.</title>
        <authorList>
            <person name="Altshuler I."/>
            <person name="Hamel J."/>
            <person name="Turney S."/>
            <person name="Magnuson E."/>
            <person name="Levesque R."/>
            <person name="Greer C."/>
            <person name="Whyte L.G."/>
        </authorList>
    </citation>
    <scope>NUCLEOTIDE SEQUENCE [LARGE SCALE GENOMIC DNA]</scope>
    <source>
        <strain evidence="23 24">E3</strain>
    </source>
</reference>
<comment type="catalytic activity">
    <reaction evidence="1">
        <text>ATP + protein L-histidine = ADP + protein N-phospho-L-histidine.</text>
        <dbReference type="EC" id="2.7.13.3"/>
    </reaction>
</comment>
<keyword evidence="12" id="KW-0902">Two-component regulatory system</keyword>
<evidence type="ECO:0000256" key="14">
    <source>
        <dbReference type="ARBA" id="ARBA00064003"/>
    </source>
</evidence>
<dbReference type="GO" id="GO:0000155">
    <property type="term" value="F:phosphorelay sensor kinase activity"/>
    <property type="evidence" value="ECO:0007669"/>
    <property type="project" value="InterPro"/>
</dbReference>
<dbReference type="AlphaFoldDB" id="A0A502GQN1"/>
<keyword evidence="6" id="KW-0808">Transferase</keyword>
<dbReference type="GO" id="GO:0005886">
    <property type="term" value="C:plasma membrane"/>
    <property type="evidence" value="ECO:0007669"/>
    <property type="project" value="UniProtKB-SubCell"/>
</dbReference>
<gene>
    <name evidence="23" type="ORF">EAH78_31930</name>
</gene>
<dbReference type="Pfam" id="PF00072">
    <property type="entry name" value="Response_reg"/>
    <property type="match status" value="2"/>
</dbReference>
<evidence type="ECO:0000256" key="18">
    <source>
        <dbReference type="SAM" id="Phobius"/>
    </source>
</evidence>
<evidence type="ECO:0000256" key="11">
    <source>
        <dbReference type="ARBA" id="ARBA00022989"/>
    </source>
</evidence>
<feature type="domain" description="Response regulatory" evidence="20">
    <location>
        <begin position="740"/>
        <end position="859"/>
    </location>
</feature>
<evidence type="ECO:0000256" key="2">
    <source>
        <dbReference type="ARBA" id="ARBA00004651"/>
    </source>
</evidence>
<feature type="domain" description="HAMP" evidence="21">
    <location>
        <begin position="275"/>
        <end position="328"/>
    </location>
</feature>
<keyword evidence="9" id="KW-0418">Kinase</keyword>
<dbReference type="PROSITE" id="PS50894">
    <property type="entry name" value="HPT"/>
    <property type="match status" value="1"/>
</dbReference>
<evidence type="ECO:0000256" key="7">
    <source>
        <dbReference type="ARBA" id="ARBA00022692"/>
    </source>
</evidence>
<dbReference type="CDD" id="cd00156">
    <property type="entry name" value="REC"/>
    <property type="match status" value="1"/>
</dbReference>
<dbReference type="SUPFAM" id="SSF52172">
    <property type="entry name" value="CheY-like"/>
    <property type="match status" value="2"/>
</dbReference>
<organism evidence="23 24">
    <name type="scientific">Pseudomonas arsenicoxydans</name>
    <dbReference type="NCBI Taxonomy" id="702115"/>
    <lineage>
        <taxon>Bacteria</taxon>
        <taxon>Pseudomonadati</taxon>
        <taxon>Pseudomonadota</taxon>
        <taxon>Gammaproteobacteria</taxon>
        <taxon>Pseudomonadales</taxon>
        <taxon>Pseudomonadaceae</taxon>
        <taxon>Pseudomonas</taxon>
    </lineage>
</organism>
<accession>A0A502GQN1</accession>
<comment type="caution">
    <text evidence="23">The sequence shown here is derived from an EMBL/GenBank/DDBJ whole genome shotgun (WGS) entry which is preliminary data.</text>
</comment>
<dbReference type="Pfam" id="PF01627">
    <property type="entry name" value="Hpt"/>
    <property type="match status" value="1"/>
</dbReference>
<evidence type="ECO:0000256" key="6">
    <source>
        <dbReference type="ARBA" id="ARBA00022679"/>
    </source>
</evidence>
<evidence type="ECO:0000256" key="3">
    <source>
        <dbReference type="ARBA" id="ARBA00012438"/>
    </source>
</evidence>
<keyword evidence="11 18" id="KW-1133">Transmembrane helix</keyword>
<feature type="domain" description="Histidine kinase" evidence="19">
    <location>
        <begin position="361"/>
        <end position="578"/>
    </location>
</feature>
<keyword evidence="13 18" id="KW-0472">Membrane</keyword>
<comment type="caution">
    <text evidence="17">Lacks conserved residue(s) required for the propagation of feature annotation.</text>
</comment>
<evidence type="ECO:0000259" key="22">
    <source>
        <dbReference type="PROSITE" id="PS50894"/>
    </source>
</evidence>
<evidence type="ECO:0000313" key="24">
    <source>
        <dbReference type="Proteomes" id="UP000317933"/>
    </source>
</evidence>
<dbReference type="FunFam" id="3.30.565.10:FF:000010">
    <property type="entry name" value="Sensor histidine kinase RcsC"/>
    <property type="match status" value="1"/>
</dbReference>
<evidence type="ECO:0000313" key="23">
    <source>
        <dbReference type="EMBL" id="TPG64657.1"/>
    </source>
</evidence>
<keyword evidence="10" id="KW-0067">ATP-binding</keyword>
<comment type="subcellular location">
    <subcellularLocation>
        <location evidence="2">Cell membrane</location>
        <topology evidence="2">Multi-pass membrane protein</topology>
    </subcellularLocation>
</comment>
<dbReference type="Gene3D" id="6.10.340.10">
    <property type="match status" value="1"/>
</dbReference>
<dbReference type="Proteomes" id="UP000317933">
    <property type="component" value="Unassembled WGS sequence"/>
</dbReference>
<dbReference type="PRINTS" id="PR00344">
    <property type="entry name" value="BCTRLSENSOR"/>
</dbReference>
<evidence type="ECO:0000256" key="8">
    <source>
        <dbReference type="ARBA" id="ARBA00022741"/>
    </source>
</evidence>
<dbReference type="InterPro" id="IPR003661">
    <property type="entry name" value="HisK_dim/P_dom"/>
</dbReference>
<evidence type="ECO:0000256" key="16">
    <source>
        <dbReference type="PROSITE-ProRule" id="PRU00110"/>
    </source>
</evidence>
<dbReference type="SUPFAM" id="SSF47384">
    <property type="entry name" value="Homodimeric domain of signal transducing histidine kinase"/>
    <property type="match status" value="1"/>
</dbReference>
<evidence type="ECO:0000256" key="13">
    <source>
        <dbReference type="ARBA" id="ARBA00023136"/>
    </source>
</evidence>
<evidence type="ECO:0000259" key="20">
    <source>
        <dbReference type="PROSITE" id="PS50110"/>
    </source>
</evidence>
<dbReference type="CDD" id="cd00082">
    <property type="entry name" value="HisKA"/>
    <property type="match status" value="1"/>
</dbReference>
<dbReference type="Gene3D" id="3.30.565.10">
    <property type="entry name" value="Histidine kinase-like ATPase, C-terminal domain"/>
    <property type="match status" value="1"/>
</dbReference>
<dbReference type="PROSITE" id="PS50885">
    <property type="entry name" value="HAMP"/>
    <property type="match status" value="1"/>
</dbReference>
<protein>
    <recommendedName>
        <fullName evidence="15">Sensory/regulatory protein RpfC</fullName>
        <ecNumber evidence="3">2.7.13.3</ecNumber>
    </recommendedName>
</protein>
<dbReference type="Pfam" id="PF02518">
    <property type="entry name" value="HATPase_c"/>
    <property type="match status" value="1"/>
</dbReference>
<feature type="modified residue" description="4-aspartylphosphate" evidence="17">
    <location>
        <position position="789"/>
    </location>
</feature>
<dbReference type="PROSITE" id="PS50109">
    <property type="entry name" value="HIS_KIN"/>
    <property type="match status" value="1"/>
</dbReference>
<evidence type="ECO:0000256" key="9">
    <source>
        <dbReference type="ARBA" id="ARBA00022777"/>
    </source>
</evidence>
<dbReference type="InterPro" id="IPR005467">
    <property type="entry name" value="His_kinase_dom"/>
</dbReference>
<dbReference type="InterPro" id="IPR008207">
    <property type="entry name" value="Sig_transdc_His_kin_Hpt_dom"/>
</dbReference>
<dbReference type="SMART" id="SM00448">
    <property type="entry name" value="REC"/>
    <property type="match status" value="2"/>
</dbReference>
<dbReference type="InterPro" id="IPR011006">
    <property type="entry name" value="CheY-like_superfamily"/>
</dbReference>
<evidence type="ECO:0000256" key="15">
    <source>
        <dbReference type="ARBA" id="ARBA00068150"/>
    </source>
</evidence>
<dbReference type="InterPro" id="IPR036641">
    <property type="entry name" value="HPT_dom_sf"/>
</dbReference>
<dbReference type="EMBL" id="RCZE01000030">
    <property type="protein sequence ID" value="TPG64657.1"/>
    <property type="molecule type" value="Genomic_DNA"/>
</dbReference>
<dbReference type="PROSITE" id="PS50110">
    <property type="entry name" value="RESPONSE_REGULATORY"/>
    <property type="match status" value="2"/>
</dbReference>
<dbReference type="SUPFAM" id="SSF55874">
    <property type="entry name" value="ATPase domain of HSP90 chaperone/DNA topoisomerase II/histidine kinase"/>
    <property type="match status" value="1"/>
</dbReference>
<evidence type="ECO:0000259" key="19">
    <source>
        <dbReference type="PROSITE" id="PS50109"/>
    </source>
</evidence>
<dbReference type="CDD" id="cd16922">
    <property type="entry name" value="HATPase_EvgS-ArcB-TorS-like"/>
    <property type="match status" value="1"/>
</dbReference>
<dbReference type="SMART" id="SM00388">
    <property type="entry name" value="HisKA"/>
    <property type="match status" value="1"/>
</dbReference>
<dbReference type="InterPro" id="IPR001789">
    <property type="entry name" value="Sig_transdc_resp-reg_receiver"/>
</dbReference>
<proteinExistence type="predicted"/>
<dbReference type="InterPro" id="IPR003594">
    <property type="entry name" value="HATPase_dom"/>
</dbReference>
<dbReference type="SMART" id="SM00387">
    <property type="entry name" value="HATPase_c"/>
    <property type="match status" value="1"/>
</dbReference>
<comment type="subunit">
    <text evidence="14">At low DSF concentrations, interacts with RpfF.</text>
</comment>
<evidence type="ECO:0000256" key="17">
    <source>
        <dbReference type="PROSITE-ProRule" id="PRU00169"/>
    </source>
</evidence>
<keyword evidence="8" id="KW-0547">Nucleotide-binding</keyword>
<dbReference type="SUPFAM" id="SSF47226">
    <property type="entry name" value="Histidine-containing phosphotransfer domain, HPT domain"/>
    <property type="match status" value="1"/>
</dbReference>
<dbReference type="FunFam" id="1.10.287.130:FF:000002">
    <property type="entry name" value="Two-component osmosensing histidine kinase"/>
    <property type="match status" value="1"/>
</dbReference>
<feature type="transmembrane region" description="Helical" evidence="18">
    <location>
        <begin position="255"/>
        <end position="273"/>
    </location>
</feature>
<name>A0A502GQN1_9PSED</name>
<evidence type="ECO:0000256" key="12">
    <source>
        <dbReference type="ARBA" id="ARBA00023012"/>
    </source>
</evidence>
<evidence type="ECO:0000256" key="10">
    <source>
        <dbReference type="ARBA" id="ARBA00022840"/>
    </source>
</evidence>
<dbReference type="Pfam" id="PF00512">
    <property type="entry name" value="HisKA"/>
    <property type="match status" value="1"/>
</dbReference>
<dbReference type="InterPro" id="IPR036097">
    <property type="entry name" value="HisK_dim/P_sf"/>
</dbReference>
<dbReference type="InterPro" id="IPR036890">
    <property type="entry name" value="HATPase_C_sf"/>
</dbReference>
<evidence type="ECO:0000256" key="5">
    <source>
        <dbReference type="ARBA" id="ARBA00022553"/>
    </source>
</evidence>
<dbReference type="Gene3D" id="1.10.287.130">
    <property type="match status" value="1"/>
</dbReference>
<keyword evidence="7 18" id="KW-0812">Transmembrane</keyword>
<keyword evidence="5 17" id="KW-0597">Phosphoprotein</keyword>
<dbReference type="EC" id="2.7.13.3" evidence="3"/>